<gene>
    <name evidence="4" type="ORF">EJC50_17635</name>
</gene>
<dbReference type="RefSeq" id="WP_126016995.1">
    <property type="nucleotide sequence ID" value="NZ_CP034437.1"/>
</dbReference>
<organism evidence="4 5">
    <name type="scientific">Paenibacillus albus</name>
    <dbReference type="NCBI Taxonomy" id="2495582"/>
    <lineage>
        <taxon>Bacteria</taxon>
        <taxon>Bacillati</taxon>
        <taxon>Bacillota</taxon>
        <taxon>Bacilli</taxon>
        <taxon>Bacillales</taxon>
        <taxon>Paenibacillaceae</taxon>
        <taxon>Paenibacillus</taxon>
    </lineage>
</organism>
<dbReference type="SUPFAM" id="SSF51735">
    <property type="entry name" value="NAD(P)-binding Rossmann-fold domains"/>
    <property type="match status" value="1"/>
</dbReference>
<evidence type="ECO:0000256" key="1">
    <source>
        <dbReference type="ARBA" id="ARBA00023002"/>
    </source>
</evidence>
<dbReference type="InterPro" id="IPR055170">
    <property type="entry name" value="GFO_IDH_MocA-like_dom"/>
</dbReference>
<feature type="domain" description="Gfo/Idh/MocA-like oxidoreductase N-terminal" evidence="2">
    <location>
        <begin position="7"/>
        <end position="126"/>
    </location>
</feature>
<dbReference type="EMBL" id="CP034437">
    <property type="protein sequence ID" value="AZN41288.1"/>
    <property type="molecule type" value="Genomic_DNA"/>
</dbReference>
<reference evidence="5" key="1">
    <citation type="submission" date="2018-12" db="EMBL/GenBank/DDBJ databases">
        <title>Genome sequence of Peanibacillus sp.</title>
        <authorList>
            <person name="Subramani G."/>
            <person name="Srinivasan S."/>
            <person name="Kim M.K."/>
        </authorList>
    </citation>
    <scope>NUCLEOTIDE SEQUENCE [LARGE SCALE GENOMIC DNA]</scope>
    <source>
        <strain evidence="5">18JY67-1</strain>
    </source>
</reference>
<proteinExistence type="predicted"/>
<dbReference type="Gene3D" id="3.30.360.10">
    <property type="entry name" value="Dihydrodipicolinate Reductase, domain 2"/>
    <property type="match status" value="1"/>
</dbReference>
<dbReference type="InterPro" id="IPR036291">
    <property type="entry name" value="NAD(P)-bd_dom_sf"/>
</dbReference>
<accession>A0A3Q8X601</accession>
<keyword evidence="5" id="KW-1185">Reference proteome</keyword>
<name>A0A3Q8X601_9BACL</name>
<dbReference type="GO" id="GO:0016491">
    <property type="term" value="F:oxidoreductase activity"/>
    <property type="evidence" value="ECO:0007669"/>
    <property type="project" value="UniProtKB-KW"/>
</dbReference>
<dbReference type="PANTHER" id="PTHR43818">
    <property type="entry name" value="BCDNA.GH03377"/>
    <property type="match status" value="1"/>
</dbReference>
<dbReference type="InterPro" id="IPR000683">
    <property type="entry name" value="Gfo/Idh/MocA-like_OxRdtase_N"/>
</dbReference>
<dbReference type="Pfam" id="PF22725">
    <property type="entry name" value="GFO_IDH_MocA_C3"/>
    <property type="match status" value="1"/>
</dbReference>
<dbReference type="Gene3D" id="3.40.50.720">
    <property type="entry name" value="NAD(P)-binding Rossmann-like Domain"/>
    <property type="match status" value="1"/>
</dbReference>
<dbReference type="PANTHER" id="PTHR43818:SF11">
    <property type="entry name" value="BCDNA.GH03377"/>
    <property type="match status" value="1"/>
</dbReference>
<dbReference type="AlphaFoldDB" id="A0A3Q8X601"/>
<sequence>MENRSKLKVGVLGCGVISQAAHLEACARANNIELVAICDVAHDLVEKMVHKYNPKRAYTNYDEMLADPEVEAVIIGIADQFHVPMAKKAVLAGKHVLVEKPLGVTVEECEELEVIVKRSNLTFQVGNMKRFDPGIAYAKNFIKDEMGEMLALKAWYCDSTYRYTVTENVMPVMASSDAARKPEGNPKLDKQRYYMMTHGSHLVDTARLLGGEIESVHAWHTERFGAHSWLCTITYANGTVGQLDLTVAVRMDWHEGFQVYGEHGSVIAKTYNPWLFKASDVEVFSVKDGLYRKPLGADAHFYKLQLEGFADTILNGAPMIGASIHDGVQNMRAMVALARSAEIGGEKVSLSEVTGGV</sequence>
<evidence type="ECO:0000313" key="5">
    <source>
        <dbReference type="Proteomes" id="UP000272528"/>
    </source>
</evidence>
<dbReference type="InterPro" id="IPR050463">
    <property type="entry name" value="Gfo/Idh/MocA_oxidrdct_glycsds"/>
</dbReference>
<evidence type="ECO:0000313" key="4">
    <source>
        <dbReference type="EMBL" id="AZN41288.1"/>
    </source>
</evidence>
<dbReference type="Pfam" id="PF01408">
    <property type="entry name" value="GFO_IDH_MocA"/>
    <property type="match status" value="1"/>
</dbReference>
<dbReference type="Proteomes" id="UP000272528">
    <property type="component" value="Chromosome"/>
</dbReference>
<dbReference type="OrthoDB" id="9815825at2"/>
<evidence type="ECO:0000259" key="3">
    <source>
        <dbReference type="Pfam" id="PF22725"/>
    </source>
</evidence>
<protein>
    <submittedName>
        <fullName evidence="4">Gfo/Idh/MocA family oxidoreductase</fullName>
    </submittedName>
</protein>
<feature type="domain" description="GFO/IDH/MocA-like oxidoreductase" evidence="3">
    <location>
        <begin position="191"/>
        <end position="266"/>
    </location>
</feature>
<dbReference type="GO" id="GO:0000166">
    <property type="term" value="F:nucleotide binding"/>
    <property type="evidence" value="ECO:0007669"/>
    <property type="project" value="InterPro"/>
</dbReference>
<dbReference type="KEGG" id="palb:EJC50_17635"/>
<evidence type="ECO:0000259" key="2">
    <source>
        <dbReference type="Pfam" id="PF01408"/>
    </source>
</evidence>
<keyword evidence="1" id="KW-0560">Oxidoreductase</keyword>
<dbReference type="SUPFAM" id="SSF55347">
    <property type="entry name" value="Glyceraldehyde-3-phosphate dehydrogenase-like, C-terminal domain"/>
    <property type="match status" value="1"/>
</dbReference>